<dbReference type="SUPFAM" id="SSF81301">
    <property type="entry name" value="Nucleotidyltransferase"/>
    <property type="match status" value="1"/>
</dbReference>
<sequence length="152" mass="17330">MKLLNEHEVELADTRSGTVAAYRVFPLEQLFRFSRGLHDKQKSEVESLPAQPCYNDVVKLSELENILKNHRAELDTFGVRRLYVVGSVARGEARPGSDVDFVVELERYTLRDFVGLKLALEDWLGMAVDLATLRSLKPQLRKELEGDMKRVA</sequence>
<evidence type="ECO:0000256" key="5">
    <source>
        <dbReference type="ARBA" id="ARBA00022723"/>
    </source>
</evidence>
<dbReference type="AlphaFoldDB" id="M9XET8"/>
<dbReference type="CDD" id="cd05403">
    <property type="entry name" value="NT_KNTase_like"/>
    <property type="match status" value="1"/>
</dbReference>
<dbReference type="PANTHER" id="PTHR33571:SF14">
    <property type="entry name" value="PROTEIN ADENYLYLTRANSFERASE MJ0435-RELATED"/>
    <property type="match status" value="1"/>
</dbReference>
<keyword evidence="2" id="KW-1277">Toxin-antitoxin system</keyword>
<comment type="similarity">
    <text evidence="9">Belongs to the MntA antitoxin family.</text>
</comment>
<dbReference type="STRING" id="504728.K649_09025"/>
<protein>
    <submittedName>
        <fullName evidence="11">DNA polymerase beta domain-containing protein</fullName>
    </submittedName>
</protein>
<organism evidence="11 12">
    <name type="scientific">Meiothermus ruber (strain ATCC 35948 / DSM 1279 / VKM B-1258 / 21)</name>
    <name type="common">Thermus ruber</name>
    <dbReference type="NCBI Taxonomy" id="504728"/>
    <lineage>
        <taxon>Bacteria</taxon>
        <taxon>Thermotogati</taxon>
        <taxon>Deinococcota</taxon>
        <taxon>Deinococci</taxon>
        <taxon>Thermales</taxon>
        <taxon>Thermaceae</taxon>
        <taxon>Meiothermus</taxon>
    </lineage>
</organism>
<keyword evidence="7" id="KW-0067">ATP-binding</keyword>
<evidence type="ECO:0000259" key="10">
    <source>
        <dbReference type="Pfam" id="PF01909"/>
    </source>
</evidence>
<accession>M9XET8</accession>
<dbReference type="Proteomes" id="UP000013026">
    <property type="component" value="Chromosome"/>
</dbReference>
<dbReference type="InterPro" id="IPR002934">
    <property type="entry name" value="Polymerase_NTP_transf_dom"/>
</dbReference>
<dbReference type="Pfam" id="PF01909">
    <property type="entry name" value="NTP_transf_2"/>
    <property type="match status" value="1"/>
</dbReference>
<dbReference type="GO" id="GO:0046872">
    <property type="term" value="F:metal ion binding"/>
    <property type="evidence" value="ECO:0007669"/>
    <property type="project" value="UniProtKB-KW"/>
</dbReference>
<feature type="domain" description="Polymerase nucleotidyl transferase" evidence="10">
    <location>
        <begin position="68"/>
        <end position="147"/>
    </location>
</feature>
<dbReference type="Gene3D" id="3.30.460.10">
    <property type="entry name" value="Beta Polymerase, domain 2"/>
    <property type="match status" value="1"/>
</dbReference>
<gene>
    <name evidence="11" type="ORF">K649_09025</name>
</gene>
<dbReference type="InterPro" id="IPR043519">
    <property type="entry name" value="NT_sf"/>
</dbReference>
<keyword evidence="4" id="KW-0548">Nucleotidyltransferase</keyword>
<evidence type="ECO:0000256" key="3">
    <source>
        <dbReference type="ARBA" id="ARBA00022679"/>
    </source>
</evidence>
<keyword evidence="6" id="KW-0547">Nucleotide-binding</keyword>
<dbReference type="EMBL" id="CP005385">
    <property type="protein sequence ID" value="AGK05098.1"/>
    <property type="molecule type" value="Genomic_DNA"/>
</dbReference>
<dbReference type="KEGG" id="mre:K649_09025"/>
<evidence type="ECO:0000256" key="7">
    <source>
        <dbReference type="ARBA" id="ARBA00022840"/>
    </source>
</evidence>
<reference evidence="11 12" key="1">
    <citation type="submission" date="2013-04" db="EMBL/GenBank/DDBJ databases">
        <authorList>
            <person name="Chin J."/>
            <person name="Alexander D.H."/>
            <person name="Marks P."/>
            <person name="Korlach J."/>
            <person name="Clum A."/>
            <person name="Copeland A."/>
        </authorList>
    </citation>
    <scope>NUCLEOTIDE SEQUENCE [LARGE SCALE GENOMIC DNA]</scope>
    <source>
        <strain evidence="12">ATCC 35948 / DSM 1279 / VKM B-1258 / 21</strain>
    </source>
</reference>
<dbReference type="eggNOG" id="COG1669">
    <property type="taxonomic scope" value="Bacteria"/>
</dbReference>
<dbReference type="GO" id="GO:0005524">
    <property type="term" value="F:ATP binding"/>
    <property type="evidence" value="ECO:0007669"/>
    <property type="project" value="UniProtKB-KW"/>
</dbReference>
<proteinExistence type="inferred from homology"/>
<dbReference type="PATRIC" id="fig|504728.9.peg.1860"/>
<evidence type="ECO:0000256" key="1">
    <source>
        <dbReference type="ARBA" id="ARBA00001946"/>
    </source>
</evidence>
<evidence type="ECO:0000313" key="11">
    <source>
        <dbReference type="EMBL" id="AGK05098.1"/>
    </source>
</evidence>
<evidence type="ECO:0000256" key="6">
    <source>
        <dbReference type="ARBA" id="ARBA00022741"/>
    </source>
</evidence>
<evidence type="ECO:0000256" key="4">
    <source>
        <dbReference type="ARBA" id="ARBA00022695"/>
    </source>
</evidence>
<dbReference type="GO" id="GO:0016779">
    <property type="term" value="F:nucleotidyltransferase activity"/>
    <property type="evidence" value="ECO:0007669"/>
    <property type="project" value="UniProtKB-KW"/>
</dbReference>
<keyword evidence="3" id="KW-0808">Transferase</keyword>
<evidence type="ECO:0000256" key="2">
    <source>
        <dbReference type="ARBA" id="ARBA00022649"/>
    </source>
</evidence>
<dbReference type="InterPro" id="IPR052038">
    <property type="entry name" value="Type-VII_TA_antitoxin"/>
</dbReference>
<keyword evidence="5" id="KW-0479">Metal-binding</keyword>
<evidence type="ECO:0000313" key="12">
    <source>
        <dbReference type="Proteomes" id="UP000013026"/>
    </source>
</evidence>
<comment type="cofactor">
    <cofactor evidence="1">
        <name>Mg(2+)</name>
        <dbReference type="ChEBI" id="CHEBI:18420"/>
    </cofactor>
</comment>
<evidence type="ECO:0000256" key="8">
    <source>
        <dbReference type="ARBA" id="ARBA00022842"/>
    </source>
</evidence>
<name>M9XET8_MEIRD</name>
<dbReference type="PANTHER" id="PTHR33571">
    <property type="entry name" value="SSL8005 PROTEIN"/>
    <property type="match status" value="1"/>
</dbReference>
<keyword evidence="8" id="KW-0460">Magnesium</keyword>
<evidence type="ECO:0000256" key="9">
    <source>
        <dbReference type="ARBA" id="ARBA00038276"/>
    </source>
</evidence>